<dbReference type="InterPro" id="IPR025888">
    <property type="entry name" value="MEI4"/>
</dbReference>
<proteinExistence type="inferred from homology"/>
<dbReference type="GO" id="GO:0007283">
    <property type="term" value="P:spermatogenesis"/>
    <property type="evidence" value="ECO:0007669"/>
    <property type="project" value="TreeGrafter"/>
</dbReference>
<protein>
    <submittedName>
        <fullName evidence="5">Uncharacterized protein</fullName>
    </submittedName>
</protein>
<dbReference type="GO" id="GO:0007129">
    <property type="term" value="P:homologous chromosome pairing at meiosis"/>
    <property type="evidence" value="ECO:0007669"/>
    <property type="project" value="TreeGrafter"/>
</dbReference>
<reference evidence="5" key="2">
    <citation type="submission" date="2025-08" db="UniProtKB">
        <authorList>
            <consortium name="Ensembl"/>
        </authorList>
    </citation>
    <scope>IDENTIFICATION</scope>
</reference>
<dbReference type="GO" id="GO:0048477">
    <property type="term" value="P:oogenesis"/>
    <property type="evidence" value="ECO:0007669"/>
    <property type="project" value="TreeGrafter"/>
</dbReference>
<name>A0AAY4CNY5_9TELE</name>
<dbReference type="GO" id="GO:0042138">
    <property type="term" value="P:meiotic DNA double-strand break formation"/>
    <property type="evidence" value="ECO:0007669"/>
    <property type="project" value="InterPro"/>
</dbReference>
<comment type="similarity">
    <text evidence="2">Belongs to the MEI4L family.</text>
</comment>
<dbReference type="GeneTree" id="ENSGT00390000013856"/>
<dbReference type="Pfam" id="PF13971">
    <property type="entry name" value="Mei4"/>
    <property type="match status" value="2"/>
</dbReference>
<evidence type="ECO:0000256" key="4">
    <source>
        <dbReference type="SAM" id="Phobius"/>
    </source>
</evidence>
<accession>A0AAY4CNY5</accession>
<dbReference type="Proteomes" id="UP000694580">
    <property type="component" value="Chromosome 14"/>
</dbReference>
<evidence type="ECO:0000256" key="1">
    <source>
        <dbReference type="ARBA" id="ARBA00023254"/>
    </source>
</evidence>
<reference evidence="5" key="3">
    <citation type="submission" date="2025-09" db="UniProtKB">
        <authorList>
            <consortium name="Ensembl"/>
        </authorList>
    </citation>
    <scope>IDENTIFICATION</scope>
</reference>
<keyword evidence="4" id="KW-1133">Transmembrane helix</keyword>
<keyword evidence="1" id="KW-0469">Meiosis</keyword>
<feature type="region of interest" description="Disordered" evidence="3">
    <location>
        <begin position="123"/>
        <end position="142"/>
    </location>
</feature>
<dbReference type="Ensembl" id="ENSDCDT00010043562.1">
    <property type="protein sequence ID" value="ENSDCDP00010034917.1"/>
    <property type="gene ID" value="ENSDCDG00010022517.1"/>
</dbReference>
<gene>
    <name evidence="5" type="primary">MEI4</name>
</gene>
<evidence type="ECO:0000313" key="5">
    <source>
        <dbReference type="Ensembl" id="ENSDCDP00010034917.1"/>
    </source>
</evidence>
<dbReference type="GO" id="GO:0006310">
    <property type="term" value="P:DNA recombination"/>
    <property type="evidence" value="ECO:0007669"/>
    <property type="project" value="InterPro"/>
</dbReference>
<dbReference type="AlphaFoldDB" id="A0AAY4CNY5"/>
<dbReference type="GO" id="GO:0000800">
    <property type="term" value="C:lateral element"/>
    <property type="evidence" value="ECO:0007669"/>
    <property type="project" value="TreeGrafter"/>
</dbReference>
<organism evidence="5 6">
    <name type="scientific">Denticeps clupeoides</name>
    <name type="common">denticle herring</name>
    <dbReference type="NCBI Taxonomy" id="299321"/>
    <lineage>
        <taxon>Eukaryota</taxon>
        <taxon>Metazoa</taxon>
        <taxon>Chordata</taxon>
        <taxon>Craniata</taxon>
        <taxon>Vertebrata</taxon>
        <taxon>Euteleostomi</taxon>
        <taxon>Actinopterygii</taxon>
        <taxon>Neopterygii</taxon>
        <taxon>Teleostei</taxon>
        <taxon>Clupei</taxon>
        <taxon>Clupeiformes</taxon>
        <taxon>Denticipitoidei</taxon>
        <taxon>Denticipitidae</taxon>
        <taxon>Denticeps</taxon>
    </lineage>
</organism>
<evidence type="ECO:0000256" key="3">
    <source>
        <dbReference type="SAM" id="MobiDB-lite"/>
    </source>
</evidence>
<sequence length="376" mass="42162">MNREYFSGESSRIIWLLSYSSHILLFSPIFKTTNFAPNSARFRLFLCPQRPSRPPGRSGRQHAEDLAAGLGRRDESWEAKARGLQREVLRLRQELLLSRTRSRPAGTYATGNTEALLQTAGADEADGHPPATASLRPRFPGGASDPMAAHMQFLQNLCGLRKLDACWHPLAEEGSVAWDSAGQLLRSLVSAYKDGRTPTQQALLLQASQVAAQALDQCRPCSGPSRLFITHAEDCLKELAEHLLSNSHLNRFTSQEGLADCLILLGRSRMLRRPLLDLLLSQINLLADHLWNACQVRGRHPGGVGVERYENSFYVYWVLEQLLKDGPRYEHREAQGQLERQVIRLSDEFPLFALYMWRIGGLLNPTVLTETLDPAT</sequence>
<keyword evidence="6" id="KW-1185">Reference proteome</keyword>
<reference evidence="5 6" key="1">
    <citation type="submission" date="2020-06" db="EMBL/GenBank/DDBJ databases">
        <authorList>
            <consortium name="Wellcome Sanger Institute Data Sharing"/>
        </authorList>
    </citation>
    <scope>NUCLEOTIDE SEQUENCE [LARGE SCALE GENOMIC DNA]</scope>
</reference>
<evidence type="ECO:0000313" key="6">
    <source>
        <dbReference type="Proteomes" id="UP000694580"/>
    </source>
</evidence>
<dbReference type="PANTHER" id="PTHR28575:SF1">
    <property type="entry name" value="MEIOSIS-SPECIFIC PROTEIN MEI4"/>
    <property type="match status" value="1"/>
</dbReference>
<keyword evidence="4" id="KW-0812">Transmembrane</keyword>
<dbReference type="PANTHER" id="PTHR28575">
    <property type="entry name" value="MEIOSIS-SPECIFIC PROTEIN MEI4"/>
    <property type="match status" value="1"/>
</dbReference>
<keyword evidence="4" id="KW-0472">Membrane</keyword>
<feature type="transmembrane region" description="Helical" evidence="4">
    <location>
        <begin position="12"/>
        <end position="30"/>
    </location>
</feature>
<evidence type="ECO:0000256" key="2">
    <source>
        <dbReference type="ARBA" id="ARBA00093453"/>
    </source>
</evidence>